<dbReference type="AlphaFoldDB" id="A0A915KYX4"/>
<organism evidence="1 2">
    <name type="scientific">Romanomermis culicivorax</name>
    <name type="common">Nematode worm</name>
    <dbReference type="NCBI Taxonomy" id="13658"/>
    <lineage>
        <taxon>Eukaryota</taxon>
        <taxon>Metazoa</taxon>
        <taxon>Ecdysozoa</taxon>
        <taxon>Nematoda</taxon>
        <taxon>Enoplea</taxon>
        <taxon>Dorylaimia</taxon>
        <taxon>Mermithida</taxon>
        <taxon>Mermithoidea</taxon>
        <taxon>Mermithidae</taxon>
        <taxon>Romanomermis</taxon>
    </lineage>
</organism>
<evidence type="ECO:0000313" key="1">
    <source>
        <dbReference type="Proteomes" id="UP000887565"/>
    </source>
</evidence>
<dbReference type="WBParaSite" id="nRc.2.0.1.t42697-RA">
    <property type="protein sequence ID" value="nRc.2.0.1.t42697-RA"/>
    <property type="gene ID" value="nRc.2.0.1.g42697"/>
</dbReference>
<evidence type="ECO:0000313" key="2">
    <source>
        <dbReference type="WBParaSite" id="nRc.2.0.1.t42697-RA"/>
    </source>
</evidence>
<keyword evidence="1" id="KW-1185">Reference proteome</keyword>
<reference evidence="2" key="1">
    <citation type="submission" date="2022-11" db="UniProtKB">
        <authorList>
            <consortium name="WormBaseParasite"/>
        </authorList>
    </citation>
    <scope>IDENTIFICATION</scope>
</reference>
<name>A0A915KYX4_ROMCU</name>
<proteinExistence type="predicted"/>
<sequence length="93" mass="10042">MHFRSERISAILQKTTDGNLQPNGTKISLSFGHVVSIAFRSVPSEKASIPTTRATAAVTNQTAQGKTDVKYDWLHVTCTEIRSVTTAVTVAVP</sequence>
<protein>
    <submittedName>
        <fullName evidence="2">Uncharacterized protein</fullName>
    </submittedName>
</protein>
<dbReference type="Proteomes" id="UP000887565">
    <property type="component" value="Unplaced"/>
</dbReference>
<accession>A0A915KYX4</accession>